<dbReference type="AlphaFoldDB" id="A0A915YB11"/>
<evidence type="ECO:0000313" key="2">
    <source>
        <dbReference type="Proteomes" id="UP001060919"/>
    </source>
</evidence>
<name>A0A915YB11_9BACT</name>
<dbReference type="KEGG" id="aup:AsAng_0004690"/>
<accession>A0A915YB11</accession>
<protein>
    <submittedName>
        <fullName evidence="1">Uncharacterized protein</fullName>
    </submittedName>
</protein>
<gene>
    <name evidence="1" type="ORF">AsAng_0004690</name>
</gene>
<organism evidence="1 2">
    <name type="scientific">Aureispira anguillae</name>
    <dbReference type="NCBI Taxonomy" id="2864201"/>
    <lineage>
        <taxon>Bacteria</taxon>
        <taxon>Pseudomonadati</taxon>
        <taxon>Bacteroidota</taxon>
        <taxon>Saprospiria</taxon>
        <taxon>Saprospirales</taxon>
        <taxon>Saprospiraceae</taxon>
        <taxon>Aureispira</taxon>
    </lineage>
</organism>
<reference evidence="1" key="1">
    <citation type="submission" date="2022-09" db="EMBL/GenBank/DDBJ databases">
        <title>Aureispira anguillicida sp. nov., isolated from Leptocephalus of Japanese eel Anguilla japonica.</title>
        <authorList>
            <person name="Yuasa K."/>
            <person name="Mekata T."/>
            <person name="Ikunari K."/>
        </authorList>
    </citation>
    <scope>NUCLEOTIDE SEQUENCE</scope>
    <source>
        <strain evidence="1">EL160426</strain>
    </source>
</reference>
<proteinExistence type="predicted"/>
<evidence type="ECO:0000313" key="1">
    <source>
        <dbReference type="EMBL" id="BDS09764.1"/>
    </source>
</evidence>
<dbReference type="EMBL" id="AP026867">
    <property type="protein sequence ID" value="BDS09764.1"/>
    <property type="molecule type" value="Genomic_DNA"/>
</dbReference>
<sequence>MDSLSIVPKVVRIYMVGVKKEGQIIKYTLKSFHELKGSAN</sequence>
<dbReference type="Proteomes" id="UP001060919">
    <property type="component" value="Chromosome"/>
</dbReference>
<keyword evidence="2" id="KW-1185">Reference proteome</keyword>